<sequence>MTDYAEILLADDTSVRLELAPVRGAARGGPGGEGGGPRPPRPEGTGGVGGVTPVGRGSRTAATLATDALRTVLRPLGPVLQEVHDAVRSAPNPPDEINVQFGVQVGQDLKLGIVGANGHASLTVSATWKLSEGPGQADSGSGQAGAAQSGSGQAAAAPAGPGQAGPGGGPGSGPAA</sequence>
<evidence type="ECO:0000256" key="1">
    <source>
        <dbReference type="SAM" id="MobiDB-lite"/>
    </source>
</evidence>
<feature type="region of interest" description="Disordered" evidence="1">
    <location>
        <begin position="20"/>
        <end position="58"/>
    </location>
</feature>
<feature type="compositionally biased region" description="Low complexity" evidence="1">
    <location>
        <begin position="133"/>
        <end position="161"/>
    </location>
</feature>
<evidence type="ECO:0000313" key="4">
    <source>
        <dbReference type="Proteomes" id="UP001500253"/>
    </source>
</evidence>
<feature type="region of interest" description="Disordered" evidence="1">
    <location>
        <begin position="130"/>
        <end position="176"/>
    </location>
</feature>
<comment type="caution">
    <text evidence="3">The sequence shown here is derived from an EMBL/GenBank/DDBJ whole genome shotgun (WGS) entry which is preliminary data.</text>
</comment>
<reference evidence="4" key="1">
    <citation type="journal article" date="2019" name="Int. J. Syst. Evol. Microbiol.">
        <title>The Global Catalogue of Microorganisms (GCM) 10K type strain sequencing project: providing services to taxonomists for standard genome sequencing and annotation.</title>
        <authorList>
            <consortium name="The Broad Institute Genomics Platform"/>
            <consortium name="The Broad Institute Genome Sequencing Center for Infectious Disease"/>
            <person name="Wu L."/>
            <person name="Ma J."/>
        </authorList>
    </citation>
    <scope>NUCLEOTIDE SEQUENCE [LARGE SCALE GENOMIC DNA]</scope>
    <source>
        <strain evidence="4">JCM 4316</strain>
    </source>
</reference>
<keyword evidence="4" id="KW-1185">Reference proteome</keyword>
<dbReference type="EMBL" id="BAAASD010000042">
    <property type="protein sequence ID" value="GAA2366231.1"/>
    <property type="molecule type" value="Genomic_DNA"/>
</dbReference>
<protein>
    <recommendedName>
        <fullName evidence="2">Trypsin-co-occurring domain-containing protein</fullName>
    </recommendedName>
</protein>
<evidence type="ECO:0000313" key="3">
    <source>
        <dbReference type="EMBL" id="GAA2366231.1"/>
    </source>
</evidence>
<dbReference type="RefSeq" id="WP_346178242.1">
    <property type="nucleotide sequence ID" value="NZ_BAAASD010000042.1"/>
</dbReference>
<dbReference type="InterPro" id="IPR045794">
    <property type="entry name" value="Trypco1"/>
</dbReference>
<organism evidence="3 4">
    <name type="scientific">Streptomyces cuspidosporus</name>
    <dbReference type="NCBI Taxonomy" id="66882"/>
    <lineage>
        <taxon>Bacteria</taxon>
        <taxon>Bacillati</taxon>
        <taxon>Actinomycetota</taxon>
        <taxon>Actinomycetes</taxon>
        <taxon>Kitasatosporales</taxon>
        <taxon>Streptomycetaceae</taxon>
        <taxon>Streptomyces</taxon>
    </lineage>
</organism>
<dbReference type="NCBIfam" id="NF041216">
    <property type="entry name" value="CU044_2847_fam"/>
    <property type="match status" value="1"/>
</dbReference>
<evidence type="ECO:0000259" key="2">
    <source>
        <dbReference type="Pfam" id="PF19493"/>
    </source>
</evidence>
<proteinExistence type="predicted"/>
<accession>A0ABP5U061</accession>
<feature type="compositionally biased region" description="Gly residues" evidence="1">
    <location>
        <begin position="26"/>
        <end position="36"/>
    </location>
</feature>
<feature type="domain" description="Trypsin-co-occurring" evidence="2">
    <location>
        <begin position="45"/>
        <end position="129"/>
    </location>
</feature>
<dbReference type="Proteomes" id="UP001500253">
    <property type="component" value="Unassembled WGS sequence"/>
</dbReference>
<name>A0ABP5U061_9ACTN</name>
<dbReference type="Pfam" id="PF19493">
    <property type="entry name" value="Trypco1"/>
    <property type="match status" value="1"/>
</dbReference>
<feature type="compositionally biased region" description="Gly residues" evidence="1">
    <location>
        <begin position="162"/>
        <end position="176"/>
    </location>
</feature>
<gene>
    <name evidence="3" type="ORF">GCM10010246_68990</name>
</gene>